<dbReference type="Proteomes" id="UP000694843">
    <property type="component" value="Unplaced"/>
</dbReference>
<feature type="region of interest" description="Disordered" evidence="1">
    <location>
        <begin position="173"/>
        <end position="199"/>
    </location>
</feature>
<protein>
    <submittedName>
        <fullName evidence="4">Uncharacterized protein LOC108667753</fullName>
    </submittedName>
</protein>
<dbReference type="AlphaFoldDB" id="A0A8B7N8R7"/>
<gene>
    <name evidence="4" type="primary">LOC108667753</name>
</gene>
<dbReference type="GeneID" id="108667753"/>
<feature type="chain" id="PRO_5034343491" evidence="2">
    <location>
        <begin position="25"/>
        <end position="212"/>
    </location>
</feature>
<dbReference type="RefSeq" id="XP_018010307.1">
    <property type="nucleotide sequence ID" value="XM_018154818.2"/>
</dbReference>
<keyword evidence="2" id="KW-0732">Signal</keyword>
<name>A0A8B7N8R7_HYAAZ</name>
<sequence>MALMKNTTGAVLLILSYVVYGVAARNPPNDNVGLCSCHEAACVPLSQCPRLQSLAKSRDIEYTICEKTGASKKYCCLPSNVCSKLDHRISENQVSTVGNDAKTVAANALPITEETNVWVKTTEENDGVFAVENYSDADTTKLNAGAFSTEPNVRAYSTEPNVRAYSTEPNVRAYSTEPNVRAHSPEPNVRAHSPEPNVRAYSTEPNVRAFVY</sequence>
<accession>A0A8B7N8R7</accession>
<dbReference type="KEGG" id="hazt:108667753"/>
<evidence type="ECO:0000313" key="4">
    <source>
        <dbReference type="RefSeq" id="XP_018010307.1"/>
    </source>
</evidence>
<feature type="signal peptide" evidence="2">
    <location>
        <begin position="1"/>
        <end position="24"/>
    </location>
</feature>
<keyword evidence="3" id="KW-1185">Reference proteome</keyword>
<proteinExistence type="predicted"/>
<organism evidence="3 4">
    <name type="scientific">Hyalella azteca</name>
    <name type="common">Amphipod</name>
    <dbReference type="NCBI Taxonomy" id="294128"/>
    <lineage>
        <taxon>Eukaryota</taxon>
        <taxon>Metazoa</taxon>
        <taxon>Ecdysozoa</taxon>
        <taxon>Arthropoda</taxon>
        <taxon>Crustacea</taxon>
        <taxon>Multicrustacea</taxon>
        <taxon>Malacostraca</taxon>
        <taxon>Eumalacostraca</taxon>
        <taxon>Peracarida</taxon>
        <taxon>Amphipoda</taxon>
        <taxon>Senticaudata</taxon>
        <taxon>Talitrida</taxon>
        <taxon>Talitroidea</taxon>
        <taxon>Hyalellidae</taxon>
        <taxon>Hyalella</taxon>
    </lineage>
</organism>
<evidence type="ECO:0000256" key="1">
    <source>
        <dbReference type="SAM" id="MobiDB-lite"/>
    </source>
</evidence>
<evidence type="ECO:0000256" key="2">
    <source>
        <dbReference type="SAM" id="SignalP"/>
    </source>
</evidence>
<reference evidence="4" key="1">
    <citation type="submission" date="2025-08" db="UniProtKB">
        <authorList>
            <consortium name="RefSeq"/>
        </authorList>
    </citation>
    <scope>IDENTIFICATION</scope>
    <source>
        <tissue evidence="4">Whole organism</tissue>
    </source>
</reference>
<dbReference type="OrthoDB" id="19092at2759"/>
<evidence type="ECO:0000313" key="3">
    <source>
        <dbReference type="Proteomes" id="UP000694843"/>
    </source>
</evidence>